<evidence type="ECO:0000256" key="2">
    <source>
        <dbReference type="ARBA" id="ARBA00022692"/>
    </source>
</evidence>
<evidence type="ECO:0000256" key="4">
    <source>
        <dbReference type="ARBA" id="ARBA00023136"/>
    </source>
</evidence>
<gene>
    <name evidence="7" type="ORF">S01H1_64472</name>
</gene>
<sequence>EADDPARAQIAAKALVSALQAGSEVFLPFYYPPSDEFFVRNGILYLPVEELDALLLGLADATPLLIALRENPPLAGIAHLLSQASDGAAPASELEGLKRLLAEILSTAETLEAGHRRPIAWASLMSEGAADDARDGRIQVIALRPKLDFTTLQPARIAARAVRDAFAALPEEQRIATTLYLTGSALMFQEELESLEANMSWIGLIAFVAVACLLLLGLGSARAALALVATLAVGLAWTAGFAALAVGTLNL</sequence>
<dbReference type="AlphaFoldDB" id="X0XFA7"/>
<protein>
    <recommendedName>
        <fullName evidence="6">Membrane transport protein MMPL domain-containing protein</fullName>
    </recommendedName>
</protein>
<keyword evidence="3 5" id="KW-1133">Transmembrane helix</keyword>
<keyword evidence="4 5" id="KW-0472">Membrane</keyword>
<feature type="transmembrane region" description="Helical" evidence="5">
    <location>
        <begin position="225"/>
        <end position="246"/>
    </location>
</feature>
<comment type="caution">
    <text evidence="7">The sequence shown here is derived from an EMBL/GenBank/DDBJ whole genome shotgun (WGS) entry which is preliminary data.</text>
</comment>
<proteinExistence type="predicted"/>
<feature type="non-terminal residue" evidence="7">
    <location>
        <position position="1"/>
    </location>
</feature>
<evidence type="ECO:0000256" key="5">
    <source>
        <dbReference type="SAM" id="Phobius"/>
    </source>
</evidence>
<dbReference type="InterPro" id="IPR004869">
    <property type="entry name" value="MMPL_dom"/>
</dbReference>
<organism evidence="7">
    <name type="scientific">marine sediment metagenome</name>
    <dbReference type="NCBI Taxonomy" id="412755"/>
    <lineage>
        <taxon>unclassified sequences</taxon>
        <taxon>metagenomes</taxon>
        <taxon>ecological metagenomes</taxon>
    </lineage>
</organism>
<feature type="transmembrane region" description="Helical" evidence="5">
    <location>
        <begin position="199"/>
        <end position="218"/>
    </location>
</feature>
<accession>X0XFA7</accession>
<reference evidence="7" key="1">
    <citation type="journal article" date="2014" name="Front. Microbiol.">
        <title>High frequency of phylogenetically diverse reductive dehalogenase-homologous genes in deep subseafloor sedimentary metagenomes.</title>
        <authorList>
            <person name="Kawai M."/>
            <person name="Futagami T."/>
            <person name="Toyoda A."/>
            <person name="Takaki Y."/>
            <person name="Nishi S."/>
            <person name="Hori S."/>
            <person name="Arai W."/>
            <person name="Tsubouchi T."/>
            <person name="Morono Y."/>
            <person name="Uchiyama I."/>
            <person name="Ito T."/>
            <person name="Fujiyama A."/>
            <person name="Inagaki F."/>
            <person name="Takami H."/>
        </authorList>
    </citation>
    <scope>NUCLEOTIDE SEQUENCE</scope>
    <source>
        <strain evidence="7">Expedition CK06-06</strain>
    </source>
</reference>
<dbReference type="EMBL" id="BARS01042497">
    <property type="protein sequence ID" value="GAG41800.1"/>
    <property type="molecule type" value="Genomic_DNA"/>
</dbReference>
<dbReference type="SUPFAM" id="SSF82866">
    <property type="entry name" value="Multidrug efflux transporter AcrB transmembrane domain"/>
    <property type="match status" value="1"/>
</dbReference>
<evidence type="ECO:0000256" key="3">
    <source>
        <dbReference type="ARBA" id="ARBA00022989"/>
    </source>
</evidence>
<comment type="subcellular location">
    <subcellularLocation>
        <location evidence="1">Membrane</location>
        <topology evidence="1">Multi-pass membrane protein</topology>
    </subcellularLocation>
</comment>
<name>X0XFA7_9ZZZZ</name>
<feature type="domain" description="Membrane transport protein MMPL" evidence="6">
    <location>
        <begin position="158"/>
        <end position="244"/>
    </location>
</feature>
<evidence type="ECO:0000256" key="1">
    <source>
        <dbReference type="ARBA" id="ARBA00004141"/>
    </source>
</evidence>
<keyword evidence="2 5" id="KW-0812">Transmembrane</keyword>
<dbReference type="GO" id="GO:0016020">
    <property type="term" value="C:membrane"/>
    <property type="evidence" value="ECO:0007669"/>
    <property type="project" value="UniProtKB-SubCell"/>
</dbReference>
<feature type="non-terminal residue" evidence="7">
    <location>
        <position position="251"/>
    </location>
</feature>
<evidence type="ECO:0000313" key="7">
    <source>
        <dbReference type="EMBL" id="GAG41800.1"/>
    </source>
</evidence>
<dbReference type="Pfam" id="PF03176">
    <property type="entry name" value="MMPL"/>
    <property type="match status" value="1"/>
</dbReference>
<evidence type="ECO:0000259" key="6">
    <source>
        <dbReference type="Pfam" id="PF03176"/>
    </source>
</evidence>